<protein>
    <submittedName>
        <fullName evidence="2">Uncharacterized protein</fullName>
    </submittedName>
</protein>
<proteinExistence type="predicted"/>
<dbReference type="EMBL" id="JADGJD010001213">
    <property type="protein sequence ID" value="KAJ3045803.1"/>
    <property type="molecule type" value="Genomic_DNA"/>
</dbReference>
<feature type="compositionally biased region" description="Basic and acidic residues" evidence="1">
    <location>
        <begin position="157"/>
        <end position="182"/>
    </location>
</feature>
<dbReference type="PANTHER" id="PTHR37948:SF1">
    <property type="entry name" value="BLL5189 PROTEIN"/>
    <property type="match status" value="1"/>
</dbReference>
<dbReference type="AlphaFoldDB" id="A0AAD5X0Z8"/>
<evidence type="ECO:0000313" key="3">
    <source>
        <dbReference type="Proteomes" id="UP001212841"/>
    </source>
</evidence>
<evidence type="ECO:0000256" key="1">
    <source>
        <dbReference type="SAM" id="MobiDB-lite"/>
    </source>
</evidence>
<feature type="compositionally biased region" description="Basic residues" evidence="1">
    <location>
        <begin position="123"/>
        <end position="135"/>
    </location>
</feature>
<name>A0AAD5X0Z8_9FUNG</name>
<evidence type="ECO:0000313" key="2">
    <source>
        <dbReference type="EMBL" id="KAJ3045803.1"/>
    </source>
</evidence>
<gene>
    <name evidence="2" type="ORF">HK097_001118</name>
</gene>
<keyword evidence="3" id="KW-1185">Reference proteome</keyword>
<comment type="caution">
    <text evidence="2">The sequence shown here is derived from an EMBL/GenBank/DDBJ whole genome shotgun (WGS) entry which is preliminary data.</text>
</comment>
<dbReference type="PANTHER" id="PTHR37948">
    <property type="entry name" value="ZGC:113208"/>
    <property type="match status" value="1"/>
</dbReference>
<feature type="compositionally biased region" description="Basic and acidic residues" evidence="1">
    <location>
        <begin position="41"/>
        <end position="50"/>
    </location>
</feature>
<reference evidence="2" key="1">
    <citation type="submission" date="2020-05" db="EMBL/GenBank/DDBJ databases">
        <title>Phylogenomic resolution of chytrid fungi.</title>
        <authorList>
            <person name="Stajich J.E."/>
            <person name="Amses K."/>
            <person name="Simmons R."/>
            <person name="Seto K."/>
            <person name="Myers J."/>
            <person name="Bonds A."/>
            <person name="Quandt C.A."/>
            <person name="Barry K."/>
            <person name="Liu P."/>
            <person name="Grigoriev I."/>
            <person name="Longcore J.E."/>
            <person name="James T.Y."/>
        </authorList>
    </citation>
    <scope>NUCLEOTIDE SEQUENCE</scope>
    <source>
        <strain evidence="2">JEL0318</strain>
    </source>
</reference>
<feature type="region of interest" description="Disordered" evidence="1">
    <location>
        <begin position="1"/>
        <end position="197"/>
    </location>
</feature>
<feature type="compositionally biased region" description="Acidic residues" evidence="1">
    <location>
        <begin position="101"/>
        <end position="119"/>
    </location>
</feature>
<sequence>MPSAKVKEEPNDEAPPATETSPPPKPNDKTLPPSRAQKAKVKSEPREDRPRRRAPHRSARGSDHRDEAPDEWASDADTNRFSDDEDDSGSEYAPDEKDRDFESEDEEGGDDVGEEDDEESRSSKKVKKTPRKRKAEKPAAKQPARKSRRTTRSSAKSAKEKEGDHFKDEHKNIKTEWDKDIHVPNPEEYTYDAPAPTRDEKTGVLKFEGFDDFSPNLTPAEVLQLGSFGGTYYRPIHSAITSQDLADDYKLDLPDSWLEGLDPSKHLTSAQYHTNINRYGSKCGLTLEEWERSGWITVWDPRGWFQWYVRFYRGRRCDDDKRQISRWKKCAHERSGRWLRVYLGKCLKAELDHIPQNPKEEKVSPVIRQVLQHWGLAVNDDVYERFKAEKGKK</sequence>
<accession>A0AAD5X0Z8</accession>
<dbReference type="Proteomes" id="UP001212841">
    <property type="component" value="Unassembled WGS sequence"/>
</dbReference>
<organism evidence="2 3">
    <name type="scientific">Rhizophlyctis rosea</name>
    <dbReference type="NCBI Taxonomy" id="64517"/>
    <lineage>
        <taxon>Eukaryota</taxon>
        <taxon>Fungi</taxon>
        <taxon>Fungi incertae sedis</taxon>
        <taxon>Chytridiomycota</taxon>
        <taxon>Chytridiomycota incertae sedis</taxon>
        <taxon>Chytridiomycetes</taxon>
        <taxon>Rhizophlyctidales</taxon>
        <taxon>Rhizophlyctidaceae</taxon>
        <taxon>Rhizophlyctis</taxon>
    </lineage>
</organism>